<reference evidence="1" key="1">
    <citation type="submission" date="2020-05" db="EMBL/GenBank/DDBJ databases">
        <authorList>
            <person name="Chiriac C."/>
            <person name="Salcher M."/>
            <person name="Ghai R."/>
            <person name="Kavagutti S V."/>
        </authorList>
    </citation>
    <scope>NUCLEOTIDE SEQUENCE</scope>
</reference>
<dbReference type="EMBL" id="LR797503">
    <property type="protein sequence ID" value="CAB4220565.1"/>
    <property type="molecule type" value="Genomic_DNA"/>
</dbReference>
<proteinExistence type="predicted"/>
<accession>A0A6J5SYS7</accession>
<name>A0A6J5SYS7_9CAUD</name>
<sequence length="381" mass="39490">MTNSLYLTDAGDVAIRTGITGNINITGPVTIPGTVIVNSTPADPVHTHITEVGTSGILAVPYMPIQGTVSIGSDGTVSLSANTLSALENITVSGSVSVSNFPATQPVSGTVTANVTFPDIQKISATAAANTALNPIYIAGNVSTIGGSAQGKLWTMQIAQGLIAGHICEQVTGYNPATSAGDAVWSGGSAYPWSSFATAQTLYLKSSTNNATDRNMPILIDGLDANYVNQTEVVILNAADSRTAVASTKQFLRIHSVMCNNADTNVGDITTHVTSGSGTLVSKMSSGRGKAQAGVYTVPAGYTGYLFKGDASSTAATVVNFMGRYFGKAFMVLHVAIVDNSTYIYDFPFPMPLPEKTDMYTVIEAGSGKTAVNYEILLVAN</sequence>
<gene>
    <name evidence="1" type="ORF">UFOVP1636_4</name>
</gene>
<evidence type="ECO:0000313" key="1">
    <source>
        <dbReference type="EMBL" id="CAB4220565.1"/>
    </source>
</evidence>
<organism evidence="1">
    <name type="scientific">uncultured Caudovirales phage</name>
    <dbReference type="NCBI Taxonomy" id="2100421"/>
    <lineage>
        <taxon>Viruses</taxon>
        <taxon>Duplodnaviria</taxon>
        <taxon>Heunggongvirae</taxon>
        <taxon>Uroviricota</taxon>
        <taxon>Caudoviricetes</taxon>
        <taxon>Peduoviridae</taxon>
        <taxon>Maltschvirus</taxon>
        <taxon>Maltschvirus maltsch</taxon>
    </lineage>
</organism>
<protein>
    <submittedName>
        <fullName evidence="1">Uncharacterized protein</fullName>
    </submittedName>
</protein>